<dbReference type="Pfam" id="PF11799">
    <property type="entry name" value="IMS_C"/>
    <property type="match status" value="1"/>
</dbReference>
<organism evidence="3 4">
    <name type="scientific">Mycoplasmopsis agassizii</name>
    <dbReference type="NCBI Taxonomy" id="33922"/>
    <lineage>
        <taxon>Bacteria</taxon>
        <taxon>Bacillati</taxon>
        <taxon>Mycoplasmatota</taxon>
        <taxon>Mycoplasmoidales</taxon>
        <taxon>Metamycoplasmataceae</taxon>
        <taxon>Mycoplasmopsis</taxon>
    </lineage>
</organism>
<comment type="similarity">
    <text evidence="1">Belongs to the DNA polymerase type-Y family.</text>
</comment>
<dbReference type="InterPro" id="IPR043128">
    <property type="entry name" value="Rev_trsase/Diguanyl_cyclase"/>
</dbReference>
<dbReference type="Gene3D" id="3.30.1490.100">
    <property type="entry name" value="DNA polymerase, Y-family, little finger domain"/>
    <property type="match status" value="1"/>
</dbReference>
<dbReference type="PANTHER" id="PTHR11076">
    <property type="entry name" value="DNA REPAIR POLYMERASE UMUC / TRANSFERASE FAMILY MEMBER"/>
    <property type="match status" value="1"/>
</dbReference>
<dbReference type="Pfam" id="PF00817">
    <property type="entry name" value="IMS"/>
    <property type="match status" value="1"/>
</dbReference>
<dbReference type="OrthoDB" id="9808813at2"/>
<dbReference type="InterPro" id="IPR022880">
    <property type="entry name" value="DNApol_IV"/>
</dbReference>
<feature type="domain" description="UmuC" evidence="2">
    <location>
        <begin position="12"/>
        <end position="193"/>
    </location>
</feature>
<dbReference type="InterPro" id="IPR017961">
    <property type="entry name" value="DNA_pol_Y-fam_little_finger"/>
</dbReference>
<dbReference type="GO" id="GO:0042276">
    <property type="term" value="P:error-prone translesion synthesis"/>
    <property type="evidence" value="ECO:0007669"/>
    <property type="project" value="TreeGrafter"/>
</dbReference>
<dbReference type="PROSITE" id="PS50173">
    <property type="entry name" value="UMUC"/>
    <property type="match status" value="1"/>
</dbReference>
<proteinExistence type="inferred from homology"/>
<dbReference type="InterPro" id="IPR036775">
    <property type="entry name" value="DNA_pol_Y-fam_lit_finger_sf"/>
</dbReference>
<dbReference type="InterPro" id="IPR043502">
    <property type="entry name" value="DNA/RNA_pol_sf"/>
</dbReference>
<dbReference type="InterPro" id="IPR050116">
    <property type="entry name" value="DNA_polymerase-Y"/>
</dbReference>
<dbReference type="AlphaFoldDB" id="A0A269TK87"/>
<protein>
    <recommendedName>
        <fullName evidence="2">UmuC domain-containing protein</fullName>
    </recommendedName>
</protein>
<dbReference type="Gene3D" id="3.40.1170.60">
    <property type="match status" value="1"/>
</dbReference>
<gene>
    <name evidence="3" type="ORF">CJJ23_00275</name>
</gene>
<dbReference type="EMBL" id="NQNY01000001">
    <property type="protein sequence ID" value="PAK21767.1"/>
    <property type="molecule type" value="Genomic_DNA"/>
</dbReference>
<dbReference type="Pfam" id="PF11798">
    <property type="entry name" value="IMS_HHH"/>
    <property type="match status" value="1"/>
</dbReference>
<dbReference type="PANTHER" id="PTHR11076:SF33">
    <property type="entry name" value="DNA POLYMERASE KAPPA"/>
    <property type="match status" value="1"/>
</dbReference>
<dbReference type="GO" id="GO:0005829">
    <property type="term" value="C:cytosol"/>
    <property type="evidence" value="ECO:0007669"/>
    <property type="project" value="TreeGrafter"/>
</dbReference>
<comment type="caution">
    <text evidence="3">The sequence shown here is derived from an EMBL/GenBank/DDBJ whole genome shotgun (WGS) entry which is preliminary data.</text>
</comment>
<evidence type="ECO:0000313" key="3">
    <source>
        <dbReference type="EMBL" id="PAK21767.1"/>
    </source>
</evidence>
<name>A0A269TK87_9BACT</name>
<dbReference type="CDD" id="cd03586">
    <property type="entry name" value="PolY_Pol_IV_kappa"/>
    <property type="match status" value="1"/>
</dbReference>
<dbReference type="GO" id="GO:0006281">
    <property type="term" value="P:DNA repair"/>
    <property type="evidence" value="ECO:0007669"/>
    <property type="project" value="InterPro"/>
</dbReference>
<dbReference type="Proteomes" id="UP000216943">
    <property type="component" value="Unassembled WGS sequence"/>
</dbReference>
<dbReference type="GO" id="GO:0009432">
    <property type="term" value="P:SOS response"/>
    <property type="evidence" value="ECO:0007669"/>
    <property type="project" value="TreeGrafter"/>
</dbReference>
<dbReference type="RefSeq" id="WP_095334424.1">
    <property type="nucleotide sequence ID" value="NZ_NQNY01000001.1"/>
</dbReference>
<evidence type="ECO:0000259" key="2">
    <source>
        <dbReference type="PROSITE" id="PS50173"/>
    </source>
</evidence>
<evidence type="ECO:0000256" key="1">
    <source>
        <dbReference type="ARBA" id="ARBA00010945"/>
    </source>
</evidence>
<dbReference type="InterPro" id="IPR024728">
    <property type="entry name" value="PolY_HhH_motif"/>
</dbReference>
<dbReference type="InterPro" id="IPR001126">
    <property type="entry name" value="UmuC"/>
</dbReference>
<dbReference type="Gene3D" id="1.10.150.20">
    <property type="entry name" value="5' to 3' exonuclease, C-terminal subdomain"/>
    <property type="match status" value="1"/>
</dbReference>
<dbReference type="SUPFAM" id="SSF56672">
    <property type="entry name" value="DNA/RNA polymerases"/>
    <property type="match status" value="1"/>
</dbReference>
<dbReference type="Gene3D" id="3.30.70.270">
    <property type="match status" value="1"/>
</dbReference>
<reference evidence="4" key="1">
    <citation type="submission" date="2017-08" db="EMBL/GenBank/DDBJ databases">
        <authorList>
            <person name="Alvarez-Ponce D."/>
            <person name="Weitzman C.L."/>
            <person name="Tillett R.L."/>
            <person name="Sandmeier F.C."/>
            <person name="Tracy C.R."/>
        </authorList>
    </citation>
    <scope>NUCLEOTIDE SEQUENCE [LARGE SCALE GENOMIC DNA]</scope>
    <source>
        <strain evidence="4">723</strain>
    </source>
</reference>
<dbReference type="GO" id="GO:0003684">
    <property type="term" value="F:damaged DNA binding"/>
    <property type="evidence" value="ECO:0007669"/>
    <property type="project" value="InterPro"/>
</dbReference>
<evidence type="ECO:0000313" key="4">
    <source>
        <dbReference type="Proteomes" id="UP000216943"/>
    </source>
</evidence>
<dbReference type="SUPFAM" id="SSF100879">
    <property type="entry name" value="Lesion bypass DNA polymerase (Y-family), little finger domain"/>
    <property type="match status" value="1"/>
</dbReference>
<dbReference type="GO" id="GO:0003887">
    <property type="term" value="F:DNA-directed DNA polymerase activity"/>
    <property type="evidence" value="ECO:0007669"/>
    <property type="project" value="InterPro"/>
</dbReference>
<sequence length="424" mass="48482">MNSKKMDLSQYIFHIDMDSFFASAIATVRPELKGKKIAVATNNLRAIVAAASYEAKACGVKIAKPVYQAKHVCPDVIIVPPDFALFNKLSTGIFEYLAFTYSVPIQIYSIDECYMNVTSLISKDMTPKKLALQIQNQILSEFDIPVSIGISHNLWNAKMSSPLNKPLGISVTKPSKMKDILYPLPIDDFFGIGKSSSEKLKKLGVKTIGDFCTFKIHYNILEAIFKGRFQGLIKNCQGLSSNFVDEDANLLKGIGNSETFDYDLSSYEDLVQELSKMVDRSWKRLKARALYPYSISVSLRSQEKKWTSKQHIFKDAITTKELALKEAIKLFEKLWKEETQRGIGVSFSKLVNKFEQRENNVLFEEYNEETRVENKVRKIVQSVNKNFKNKAVFSGQEYMENQTLNKKRQRFLKDDFSYKNESIK</sequence>
<accession>A0A269TK87</accession>